<proteinExistence type="predicted"/>
<dbReference type="AlphaFoldDB" id="A0A517T2F1"/>
<dbReference type="Proteomes" id="UP000315003">
    <property type="component" value="Chromosome"/>
</dbReference>
<accession>A0A517T2F1</accession>
<dbReference type="OrthoDB" id="127333at2"/>
<dbReference type="RefSeq" id="WP_145277366.1">
    <property type="nucleotide sequence ID" value="NZ_CP036272.1"/>
</dbReference>
<dbReference type="PANTHER" id="PTHR43737:SF1">
    <property type="entry name" value="DUF1501 DOMAIN-CONTAINING PROTEIN"/>
    <property type="match status" value="1"/>
</dbReference>
<reference evidence="1 2" key="1">
    <citation type="submission" date="2019-02" db="EMBL/GenBank/DDBJ databases">
        <title>Deep-cultivation of Planctomycetes and their phenomic and genomic characterization uncovers novel biology.</title>
        <authorList>
            <person name="Wiegand S."/>
            <person name="Jogler M."/>
            <person name="Boedeker C."/>
            <person name="Pinto D."/>
            <person name="Vollmers J."/>
            <person name="Rivas-Marin E."/>
            <person name="Kohn T."/>
            <person name="Peeters S.H."/>
            <person name="Heuer A."/>
            <person name="Rast P."/>
            <person name="Oberbeckmann S."/>
            <person name="Bunk B."/>
            <person name="Jeske O."/>
            <person name="Meyerdierks A."/>
            <person name="Storesund J.E."/>
            <person name="Kallscheuer N."/>
            <person name="Luecker S."/>
            <person name="Lage O.M."/>
            <person name="Pohl T."/>
            <person name="Merkel B.J."/>
            <person name="Hornburger P."/>
            <person name="Mueller R.-W."/>
            <person name="Bruemmer F."/>
            <person name="Labrenz M."/>
            <person name="Spormann A.M."/>
            <person name="Op den Camp H."/>
            <person name="Overmann J."/>
            <person name="Amann R."/>
            <person name="Jetten M.S.M."/>
            <person name="Mascher T."/>
            <person name="Medema M.H."/>
            <person name="Devos D.P."/>
            <person name="Kaster A.-K."/>
            <person name="Ovreas L."/>
            <person name="Rohde M."/>
            <person name="Galperin M.Y."/>
            <person name="Jogler C."/>
        </authorList>
    </citation>
    <scope>NUCLEOTIDE SEQUENCE [LARGE SCALE GENOMIC DNA]</scope>
    <source>
        <strain evidence="1 2">SV_7m_r</strain>
    </source>
</reference>
<gene>
    <name evidence="1" type="ORF">SV7mr_50900</name>
</gene>
<dbReference type="InterPro" id="IPR010869">
    <property type="entry name" value="DUF1501"/>
</dbReference>
<evidence type="ECO:0000313" key="2">
    <source>
        <dbReference type="Proteomes" id="UP000315003"/>
    </source>
</evidence>
<dbReference type="InterPro" id="IPR017850">
    <property type="entry name" value="Alkaline_phosphatase_core_sf"/>
</dbReference>
<protein>
    <recommendedName>
        <fullName evidence="3">Sulfatase</fullName>
    </recommendedName>
</protein>
<evidence type="ECO:0008006" key="3">
    <source>
        <dbReference type="Google" id="ProtNLM"/>
    </source>
</evidence>
<dbReference type="InterPro" id="IPR006311">
    <property type="entry name" value="TAT_signal"/>
</dbReference>
<dbReference type="Pfam" id="PF07394">
    <property type="entry name" value="DUF1501"/>
    <property type="match status" value="1"/>
</dbReference>
<evidence type="ECO:0000313" key="1">
    <source>
        <dbReference type="EMBL" id="QDT62542.1"/>
    </source>
</evidence>
<dbReference type="PROSITE" id="PS51318">
    <property type="entry name" value="TAT"/>
    <property type="match status" value="1"/>
</dbReference>
<name>A0A517T2F1_9BACT</name>
<dbReference type="Gene3D" id="3.40.720.10">
    <property type="entry name" value="Alkaline Phosphatase, subunit A"/>
    <property type="match status" value="1"/>
</dbReference>
<organism evidence="1 2">
    <name type="scientific">Stieleria bergensis</name>
    <dbReference type="NCBI Taxonomy" id="2528025"/>
    <lineage>
        <taxon>Bacteria</taxon>
        <taxon>Pseudomonadati</taxon>
        <taxon>Planctomycetota</taxon>
        <taxon>Planctomycetia</taxon>
        <taxon>Pirellulales</taxon>
        <taxon>Pirellulaceae</taxon>
        <taxon>Stieleria</taxon>
    </lineage>
</organism>
<dbReference type="SUPFAM" id="SSF53649">
    <property type="entry name" value="Alkaline phosphatase-like"/>
    <property type="match status" value="1"/>
</dbReference>
<sequence length="431" mass="47248" precursor="true">MISQQSHFNRRRFVELAASSFLGVSAGSTLGFGASESFAEAGAPGPAPRSKPAKQLIYLFMAGGMSHLDTLDVKPNHENQGSTQSMNTSVDGFRVSTHLPQLARHADKLCVVNSLTSTAGDHEKGNYFMHTSYDQRATIRHPGLGAWAQRTHGKLNTTMPGSVFIGKESRFHGSGGFFEPEFEPLAISDPRFGLKHANRNVPSERFDRRLRLAGDLDAEFLQRYRSKPIRAYGDMYEDAVRLMESADLAAFNIHRENQATKDRYGDDPFGQGCLLARRLIESNVRTVEVSYTGWDTHADNFTAMPVLCNTMDRTVGALLDDLQRIGKLDDTVVVLTTEFGRTPVTNQNRGRDHYPKAFSSVVAGGGFKSGYVYGKTSPGGEEVVENPVTIPDFNATIAYALGIPIGQELISPTGRPFTVAHKGEPVLDLFA</sequence>
<dbReference type="PANTHER" id="PTHR43737">
    <property type="entry name" value="BLL7424 PROTEIN"/>
    <property type="match status" value="1"/>
</dbReference>
<dbReference type="EMBL" id="CP036272">
    <property type="protein sequence ID" value="QDT62542.1"/>
    <property type="molecule type" value="Genomic_DNA"/>
</dbReference>
<keyword evidence="2" id="KW-1185">Reference proteome</keyword>